<keyword evidence="3" id="KW-0106">Calcium</keyword>
<dbReference type="SUPFAM" id="SSF74650">
    <property type="entry name" value="Galactose mutarotase-like"/>
    <property type="match status" value="1"/>
</dbReference>
<dbReference type="InterPro" id="IPR014718">
    <property type="entry name" value="GH-type_carb-bd"/>
</dbReference>
<dbReference type="Gene3D" id="2.70.98.10">
    <property type="match status" value="1"/>
</dbReference>
<dbReference type="Proteomes" id="UP001497527">
    <property type="component" value="Unassembled WGS sequence"/>
</dbReference>
<accession>A0ABP1EUA4</accession>
<evidence type="ECO:0000256" key="2">
    <source>
        <dbReference type="ARBA" id="ARBA00011245"/>
    </source>
</evidence>
<keyword evidence="5" id="KW-1185">Reference proteome</keyword>
<dbReference type="InterPro" id="IPR011013">
    <property type="entry name" value="Gal_mutarotase_sf_dom"/>
</dbReference>
<dbReference type="RefSeq" id="WP_348714503.1">
    <property type="nucleotide sequence ID" value="NZ_CAXJIO010000010.1"/>
</dbReference>
<dbReference type="CDD" id="cd01081">
    <property type="entry name" value="Aldose_epim"/>
    <property type="match status" value="1"/>
</dbReference>
<dbReference type="Pfam" id="PF01263">
    <property type="entry name" value="Aldose_epim"/>
    <property type="match status" value="1"/>
</dbReference>
<dbReference type="EMBL" id="CAXJIO010000010">
    <property type="protein sequence ID" value="CAL2102089.1"/>
    <property type="molecule type" value="Genomic_DNA"/>
</dbReference>
<dbReference type="PANTHER" id="PTHR10091">
    <property type="entry name" value="ALDOSE-1-EPIMERASE"/>
    <property type="match status" value="1"/>
</dbReference>
<dbReference type="PANTHER" id="PTHR10091:SF0">
    <property type="entry name" value="GALACTOSE MUTAROTASE"/>
    <property type="match status" value="1"/>
</dbReference>
<comment type="caution">
    <text evidence="4">The sequence shown here is derived from an EMBL/GenBank/DDBJ whole genome shotgun (WGS) entry which is preliminary data.</text>
</comment>
<dbReference type="GO" id="GO:0004034">
    <property type="term" value="F:aldose 1-epimerase activity"/>
    <property type="evidence" value="ECO:0007669"/>
    <property type="project" value="UniProtKB-EC"/>
</dbReference>
<comment type="subunit">
    <text evidence="2">Monomer.</text>
</comment>
<evidence type="ECO:0000313" key="4">
    <source>
        <dbReference type="EMBL" id="CAL2102089.1"/>
    </source>
</evidence>
<protein>
    <submittedName>
        <fullName evidence="4">Aldose 1-epimerase</fullName>
        <ecNumber evidence="4">5.1.3.3</ecNumber>
    </submittedName>
</protein>
<comment type="cofactor">
    <cofactor evidence="1">
        <name>Ca(2+)</name>
        <dbReference type="ChEBI" id="CHEBI:29108"/>
    </cofactor>
</comment>
<reference evidence="4 5" key="1">
    <citation type="submission" date="2024-05" db="EMBL/GenBank/DDBJ databases">
        <authorList>
            <person name="Duchaud E."/>
        </authorList>
    </citation>
    <scope>NUCLEOTIDE SEQUENCE [LARGE SCALE GENOMIC DNA]</scope>
    <source>
        <strain evidence="4">Ena-SAMPLE-TAB-13-05-2024-13:56:06:370-140308</strain>
    </source>
</reference>
<keyword evidence="4" id="KW-0413">Isomerase</keyword>
<name>A0ABP1EUA4_9FLAO</name>
<dbReference type="EC" id="5.1.3.3" evidence="4"/>
<gene>
    <name evidence="4" type="ORF">T190423A01A_10652</name>
</gene>
<evidence type="ECO:0000256" key="3">
    <source>
        <dbReference type="ARBA" id="ARBA00022837"/>
    </source>
</evidence>
<sequence>MQKGNSKAVISLKNGGSISHLTLNNKIIIKDFSDKVDYHLSYASAILFPFANRILNGEYEFQNKKHQLKQNTHGNNAIHGLLFNKTFEVLESTQNTNYVATTLSYTQTIKENGFPFLFTVNLTYVLFENELSLKVTITNIDANPFPFTIGWHPYFYANNRGTSILKLNTEKEIIHNNKMIPVKMEDSKLPKSFQVSNQQLDNCYLLKDDYVIYKTEDYTMKLSSSFDKNFIQIYTPEIDNHIAIEPITGPSNSFNNNVGLKILSPKDTFNIQWTIQLQDE</sequence>
<proteinExistence type="predicted"/>
<organism evidence="4 5">
    <name type="scientific">Tenacibaculum polynesiense</name>
    <dbReference type="NCBI Taxonomy" id="3137857"/>
    <lineage>
        <taxon>Bacteria</taxon>
        <taxon>Pseudomonadati</taxon>
        <taxon>Bacteroidota</taxon>
        <taxon>Flavobacteriia</taxon>
        <taxon>Flavobacteriales</taxon>
        <taxon>Flavobacteriaceae</taxon>
        <taxon>Tenacibaculum</taxon>
    </lineage>
</organism>
<evidence type="ECO:0000313" key="5">
    <source>
        <dbReference type="Proteomes" id="UP001497527"/>
    </source>
</evidence>
<evidence type="ECO:0000256" key="1">
    <source>
        <dbReference type="ARBA" id="ARBA00001913"/>
    </source>
</evidence>
<dbReference type="InterPro" id="IPR008183">
    <property type="entry name" value="Aldose_1/G6P_1-epimerase"/>
</dbReference>